<evidence type="ECO:0000256" key="1">
    <source>
        <dbReference type="SAM" id="MobiDB-lite"/>
    </source>
</evidence>
<dbReference type="Gene3D" id="3.90.70.120">
    <property type="match status" value="8"/>
</dbReference>
<feature type="compositionally biased region" description="Basic and acidic residues" evidence="1">
    <location>
        <begin position="1"/>
        <end position="11"/>
    </location>
</feature>
<feature type="region of interest" description="Disordered" evidence="1">
    <location>
        <begin position="1411"/>
        <end position="1448"/>
    </location>
</feature>
<name>A0AA40KVS0_9HYME</name>
<evidence type="ECO:0000313" key="2">
    <source>
        <dbReference type="EMBL" id="KAK1134775.1"/>
    </source>
</evidence>
<organism evidence="2 3">
    <name type="scientific">Melipona bicolor</name>
    <dbReference type="NCBI Taxonomy" id="60889"/>
    <lineage>
        <taxon>Eukaryota</taxon>
        <taxon>Metazoa</taxon>
        <taxon>Ecdysozoa</taxon>
        <taxon>Arthropoda</taxon>
        <taxon>Hexapoda</taxon>
        <taxon>Insecta</taxon>
        <taxon>Pterygota</taxon>
        <taxon>Neoptera</taxon>
        <taxon>Endopterygota</taxon>
        <taxon>Hymenoptera</taxon>
        <taxon>Apocrita</taxon>
        <taxon>Aculeata</taxon>
        <taxon>Apoidea</taxon>
        <taxon>Anthophila</taxon>
        <taxon>Apidae</taxon>
        <taxon>Melipona</taxon>
    </lineage>
</organism>
<reference evidence="2" key="1">
    <citation type="submission" date="2021-10" db="EMBL/GenBank/DDBJ databases">
        <title>Melipona bicolor Genome sequencing and assembly.</title>
        <authorList>
            <person name="Araujo N.S."/>
            <person name="Arias M.C."/>
        </authorList>
    </citation>
    <scope>NUCLEOTIDE SEQUENCE</scope>
    <source>
        <strain evidence="2">USP_2M_L1-L4_2017</strain>
        <tissue evidence="2">Whole body</tissue>
    </source>
</reference>
<accession>A0AA40KVS0</accession>
<evidence type="ECO:0000313" key="3">
    <source>
        <dbReference type="Proteomes" id="UP001177670"/>
    </source>
</evidence>
<protein>
    <submittedName>
        <fullName evidence="2">Uncharacterized protein</fullName>
    </submittedName>
</protein>
<comment type="caution">
    <text evidence="2">The sequence shown here is derived from an EMBL/GenBank/DDBJ whole genome shotgun (WGS) entry which is preliminary data.</text>
</comment>
<dbReference type="EMBL" id="JAHYIQ010000002">
    <property type="protein sequence ID" value="KAK1134775.1"/>
    <property type="molecule type" value="Genomic_DNA"/>
</dbReference>
<proteinExistence type="predicted"/>
<dbReference type="PANTHER" id="PTHR40552">
    <property type="entry name" value="AT05186P-RELATED"/>
    <property type="match status" value="1"/>
</dbReference>
<gene>
    <name evidence="2" type="ORF">K0M31_007546</name>
</gene>
<dbReference type="PANTHER" id="PTHR40552:SF6">
    <property type="entry name" value="FI09606P-RELATED"/>
    <property type="match status" value="1"/>
</dbReference>
<keyword evidence="3" id="KW-1185">Reference proteome</keyword>
<sequence length="1806" mass="203630">MTDTAGNKKVEIANGPGTSGEGDALPKKKKAARFDLGRRWHKFRVLTPNSAILRGSYAMNDRHFKYRSRGRQGAPASIVAIVYGRLFEPKEWVKEYVDQVLEYGDKVFRTSVMRNHVKDDEYMKTSLVYPEFYISNYKVLICAEETGIYGNLFSETVGCPDFTDGLQKFFQNNDAGVITAQGTSTAMWRHPEIGFLFFDPAPCDEDGVHHPDGVACVMRFKCLNDIRDHFLKNMDQKYDSRYCIDKVTILKVTEVGRGYIDRLPSSAHLTVDRSVLRTINPVDIDEHKMDCTKPAPKGEKKQVVIAAKIHREPLQITISNYSIDKRFATDPLVDQNKFDTGYTYDDMHVNVPSTFRELPGQMAILHGLTHEHSEMYKGKGAQNVANCVLAIAMKKVHPVKTWLRPKLDQILELGDALYAEVKSAKPMMKNMTASDLNDVKIEVEDRKLVIDVDLITVTGTISSKIPTVLNLKQALEEFFLVNTEGVIESPSMSVAIWSQDDCFYMFDPRQCDMVGVRIRDEKGGKGAKAENSQRRKGNCCVIRFPNTDALAGLFMKNLEHAKKNDRFTIRHITIPDDIPGTRPWHDFQPGTAGETWVLQGTISNEDEEFEDESRGVQGLAMPVVALVSARETPPPKWTDETIDTIVREGDAYYNWCNPIVEVGEDVERYFFVSNLKKNLYFKNRKVKIDVEEGIITGDVTSPSDSDIPNLVTALNQFFEEYQYGIVELKNLHVAVWKVEEEVKEKDEMIPQNVYYCFDANPRNKEGLWLVDEEEPGENAACVIRTLDLSVLASIIETNAGQDPETSNEFSIHSMKVISIGQEMSEEEIEADKQIPVKPDLNNYFNMGENGAILLGSFNQGNEVMFKKHTRDKQQAGSALAALGMTKLYNPHLWYREVVDDILKIGDKITTDNLENLPEAEEEETPRLYLIPSEISEDFTVGVNRIYVDLEEDTVTGKMTDLLSQLNTFFETNVMGIFRQDHVIMPIWRESDVFFTMDPKGRDSRGEPREKDGAAAVMWFTDIESLANAITAVTTGEDFTMDVVNLDNAYETRVAEGERPAKPSSGDNPWYNFPKMTEGVWSIDGTIGMDDMKFEKVNRNNQTAAIAVMAVVFAKVYEPRYWTQAVLDEVIVTGDKLHSKCVERLGEGTIPRINDIMTEFFLSTRRINLSIKDCVEAGSLTAKPPKVQDLKTGITNFFSRYNSGALTISPNRNIAVWKFNNDYYALIPDWATTTDGATIVRPKILRFTNIATLIEYLQDFLGSEGDYEMIAIDIVNLNKLPPWKFDPSSAVRPSNLPPLNAYRRVRGEARAILRGNYHQGDEIFPEQLRNKQGAANCVVALGMSVVKNPVTWTKKTMDEILAIGTNVHRETQKAKPTIVRVKPKDIIRVFYVGVNILTADIESGTVAGIVAIPPPEPEDKKKKKKAKRAKRARTKRARSRRPERIRAPPPPPILLEQGIPLFFEKNRAGILVTDRGAVAIWKDMGVYFMYDPHARSDQGLPDFYGTSCVMWFACLEPLYEVLFANIDEQEKYGHYEICRVIIRTAMIEPLPCPAGFRPYFDCTAPPIPVTPMVGAKKNTTLDVETITEYNIVDEELSILLGTLHMNHRIWRTNTRGFQSTAIAAVAIVVGLLHVPSTWTPELIDAILRYGDLLHSDSVWATLSGNRNLSPSELLTVFIVGDFRATIHIHNHTAAGLLHAFDLSESLAMFFRSNCAGILHTNNMAVAVMQHYGKFYLFDPCARNDQGRPCFDGAACVMKCESIMKMAKMFVTNCNLKTPNVYTLNAVNVLSLYFFSDAKTQCPPKCIQ</sequence>
<feature type="compositionally biased region" description="Basic residues" evidence="1">
    <location>
        <begin position="1420"/>
        <end position="1438"/>
    </location>
</feature>
<dbReference type="Proteomes" id="UP001177670">
    <property type="component" value="Unassembled WGS sequence"/>
</dbReference>
<feature type="region of interest" description="Disordered" evidence="1">
    <location>
        <begin position="1"/>
        <end position="26"/>
    </location>
</feature>